<dbReference type="PANTHER" id="PTHR32182">
    <property type="entry name" value="DNA REPLICATION AND REPAIR PROTEIN RECF"/>
    <property type="match status" value="1"/>
</dbReference>
<dbReference type="GO" id="GO:0000731">
    <property type="term" value="P:DNA synthesis involved in DNA repair"/>
    <property type="evidence" value="ECO:0007669"/>
    <property type="project" value="TreeGrafter"/>
</dbReference>
<dbReference type="AlphaFoldDB" id="A0AAJ4NQT7"/>
<reference evidence="2 3" key="1">
    <citation type="submission" date="2021-06" db="EMBL/GenBank/DDBJ databases">
        <title>Ulceroglandular infection and bacteremia caused by Francisella salimarina in an immunocompromised patient, France.</title>
        <authorList>
            <person name="Hennebique A."/>
            <person name="Caspar Y."/>
            <person name="Maurin M."/>
            <person name="Boisset S."/>
            <person name="Pelloux I."/>
            <person name="Gallego-Hernanz M.P."/>
            <person name="Burucoa C."/>
            <person name="Cazenave-Roblot F."/>
            <person name="Plouzeau C."/>
            <person name="Rammaert B."/>
        </authorList>
    </citation>
    <scope>NUCLEOTIDE SEQUENCE [LARGE SCALE GENOMIC DNA]</scope>
    <source>
        <strain evidence="2 3">CHUGA-F75</strain>
    </source>
</reference>
<dbReference type="Proteomes" id="UP000683421">
    <property type="component" value="Chromosome"/>
</dbReference>
<protein>
    <recommendedName>
        <fullName evidence="4">Protein CR006 P-loop domain-containing protein</fullName>
    </recommendedName>
</protein>
<sequence>MKIHAKDYLNEFKNSQPLWMQELIDEAINTNGQISDENLERIYDVLKTGKSNKQKISKPLSVDTTDKLIIKKLKHNCGVNALAKAQSITFNENCNVLFGLNGSGKSSYFRILNELAGGNEKKDIVPNIYLNDQSDISVDIDYLIGLKTDTLNWINTSREISPFNTIRVFDSSYLNGLLSKREIDSTLIEPFGLNLFSYIIDTIDKFKKKLSDEIQVINNKKPKINNEKFSSQIKSIFEQNYLDNVQQKNIENKYDFLDKYNKRLNDLKTEYQNLSQQNIQDKIKLETTKYEEINTIKRLVEDVSKSINPYTEKVKNTVGLYKKYELESNEFKKQIEVLKTLPSTDSNKWKSFITSASIYSKDIENSDNTCVYCRQPLGSAALDIVQAYSKYLNNESEIQLNNTIKEIEIIYSNIKKIDLRILINEDIAHLFRDKNLIGEAISIDTNINQFNKQFEQLKNKLLSSLSKKELVRDLPYLDCQNLVTSIDKILQDIGSSILKLKSDNKTKKEELKKIEGSIAPLEENKLISQQKEQIIKWITLGKQIKDLENKINSTNTRSLSNLSKEAHNQLLTENLKSKFEEELKIIGLNSHEVKLEGAGVSKGKSQTKLSLKTTDKISSILSEGEQKAVALSIFIAEIRMQSQSNPIIFDDPVNSLDHKIASKFAQRILKLDNQTIVFTHNKLFLDAFETAKSHHVCKNYDGGCSNNSKPHIYLYSVQSEGKSSKGIVLPKKIDKAETHLDDVNKYLSESPFSKYNECANKLRKAVECIIDEVVFNGLVPTKYSSKINRIHWDSLKNMIVENEFIDKLHEVHDRVSGGEIHNGTESDENPIDKEEFERMVRELENLMSKD</sequence>
<dbReference type="KEGG" id="fsr:KQR59_04095"/>
<proteinExistence type="predicted"/>
<feature type="coiled-coil region" evidence="1">
    <location>
        <begin position="257"/>
        <end position="284"/>
    </location>
</feature>
<evidence type="ECO:0000313" key="2">
    <source>
        <dbReference type="EMBL" id="QWV00072.1"/>
    </source>
</evidence>
<name>A0AAJ4NQT7_9GAMM</name>
<dbReference type="PANTHER" id="PTHR32182:SF22">
    <property type="entry name" value="ATP-DEPENDENT ENDONUCLEASE, OLD FAMILY-RELATED"/>
    <property type="match status" value="1"/>
</dbReference>
<evidence type="ECO:0000256" key="1">
    <source>
        <dbReference type="SAM" id="Coils"/>
    </source>
</evidence>
<keyword evidence="3" id="KW-1185">Reference proteome</keyword>
<organism evidence="2 3">
    <name type="scientific">Francisella salimarina</name>
    <dbReference type="NCBI Taxonomy" id="2599927"/>
    <lineage>
        <taxon>Bacteria</taxon>
        <taxon>Pseudomonadati</taxon>
        <taxon>Pseudomonadota</taxon>
        <taxon>Gammaproteobacteria</taxon>
        <taxon>Thiotrichales</taxon>
        <taxon>Francisellaceae</taxon>
        <taxon>Francisella</taxon>
    </lineage>
</organism>
<dbReference type="RefSeq" id="WP_216692718.1">
    <property type="nucleotide sequence ID" value="NZ_CP076680.1"/>
</dbReference>
<dbReference type="EMBL" id="CP076680">
    <property type="protein sequence ID" value="QWV00072.1"/>
    <property type="molecule type" value="Genomic_DNA"/>
</dbReference>
<evidence type="ECO:0008006" key="4">
    <source>
        <dbReference type="Google" id="ProtNLM"/>
    </source>
</evidence>
<dbReference type="GO" id="GO:0006302">
    <property type="term" value="P:double-strand break repair"/>
    <property type="evidence" value="ECO:0007669"/>
    <property type="project" value="TreeGrafter"/>
</dbReference>
<dbReference type="CDD" id="cd00267">
    <property type="entry name" value="ABC_ATPase"/>
    <property type="match status" value="1"/>
</dbReference>
<evidence type="ECO:0000313" key="3">
    <source>
        <dbReference type="Proteomes" id="UP000683421"/>
    </source>
</evidence>
<gene>
    <name evidence="2" type="ORF">KQR59_04095</name>
</gene>
<accession>A0AAJ4NQT7</accession>
<keyword evidence="1" id="KW-0175">Coiled coil</keyword>